<comment type="caution">
    <text evidence="1">The sequence shown here is derived from an EMBL/GenBank/DDBJ whole genome shotgun (WGS) entry which is preliminary data.</text>
</comment>
<evidence type="ECO:0000313" key="2">
    <source>
        <dbReference type="Proteomes" id="UP001455088"/>
    </source>
</evidence>
<protein>
    <submittedName>
        <fullName evidence="1">Uncharacterized protein</fullName>
    </submittedName>
</protein>
<dbReference type="Proteomes" id="UP001455088">
    <property type="component" value="Unassembled WGS sequence"/>
</dbReference>
<organism evidence="1 2">
    <name type="scientific">Stenotrophomonas bentonitica</name>
    <dbReference type="NCBI Taxonomy" id="1450134"/>
    <lineage>
        <taxon>Bacteria</taxon>
        <taxon>Pseudomonadati</taxon>
        <taxon>Pseudomonadota</taxon>
        <taxon>Gammaproteobacteria</taxon>
        <taxon>Lysobacterales</taxon>
        <taxon>Lysobacteraceae</taxon>
        <taxon>Stenotrophomonas</taxon>
    </lineage>
</organism>
<proteinExistence type="predicted"/>
<dbReference type="RefSeq" id="WP_146027580.1">
    <property type="nucleotide sequence ID" value="NZ_JBBYHY010000002.1"/>
</dbReference>
<reference evidence="1 2" key="1">
    <citation type="submission" date="2024-04" db="EMBL/GenBank/DDBJ databases">
        <title>Bacterial endophytes with biocontrol capabilities against important plant pathogens.</title>
        <authorList>
            <person name="Alayande K.A."/>
        </authorList>
    </citation>
    <scope>NUCLEOTIDE SEQUENCE [LARGE SCALE GENOMIC DNA]</scope>
    <source>
        <strain evidence="1 2">KV22</strain>
    </source>
</reference>
<dbReference type="EMBL" id="JBBYHY010000002">
    <property type="protein sequence ID" value="MEL3952547.1"/>
    <property type="molecule type" value="Genomic_DNA"/>
</dbReference>
<evidence type="ECO:0000313" key="1">
    <source>
        <dbReference type="EMBL" id="MEL3952547.1"/>
    </source>
</evidence>
<name>A0ABU9JK00_9GAMM</name>
<gene>
    <name evidence="1" type="ORF">AAE039_03080</name>
</gene>
<accession>A0ABU9JK00</accession>
<keyword evidence="2" id="KW-1185">Reference proteome</keyword>
<sequence length="86" mass="9148">MKRSTQLKPGKRAASPVDVAKVRRHLSGGIGAKSGKTLTKVELEAVFDSDKAILAQACRMAGEDVLLKYNGVMAGAISPRKRSKPV</sequence>